<protein>
    <submittedName>
        <fullName evidence="2">Uncharacterized protein</fullName>
    </submittedName>
</protein>
<accession>A0AAD4HBC5</accession>
<dbReference type="EMBL" id="JABBWK010000201">
    <property type="protein sequence ID" value="KAG1887517.1"/>
    <property type="molecule type" value="Genomic_DNA"/>
</dbReference>
<dbReference type="RefSeq" id="XP_041216921.1">
    <property type="nucleotide sequence ID" value="XM_041363407.1"/>
</dbReference>
<evidence type="ECO:0000313" key="2">
    <source>
        <dbReference type="EMBL" id="KAG1887517.1"/>
    </source>
</evidence>
<keyword evidence="1" id="KW-0812">Transmembrane</keyword>
<organism evidence="2 3">
    <name type="scientific">Suillus fuscotomentosus</name>
    <dbReference type="NCBI Taxonomy" id="1912939"/>
    <lineage>
        <taxon>Eukaryota</taxon>
        <taxon>Fungi</taxon>
        <taxon>Dikarya</taxon>
        <taxon>Basidiomycota</taxon>
        <taxon>Agaricomycotina</taxon>
        <taxon>Agaricomycetes</taxon>
        <taxon>Agaricomycetidae</taxon>
        <taxon>Boletales</taxon>
        <taxon>Suillineae</taxon>
        <taxon>Suillaceae</taxon>
        <taxon>Suillus</taxon>
    </lineage>
</organism>
<feature type="transmembrane region" description="Helical" evidence="1">
    <location>
        <begin position="12"/>
        <end position="30"/>
    </location>
</feature>
<name>A0AAD4HBC5_9AGAM</name>
<proteinExistence type="predicted"/>
<dbReference type="GeneID" id="64657705"/>
<dbReference type="Proteomes" id="UP001195769">
    <property type="component" value="Unassembled WGS sequence"/>
</dbReference>
<comment type="caution">
    <text evidence="2">The sequence shown here is derived from an EMBL/GenBank/DDBJ whole genome shotgun (WGS) entry which is preliminary data.</text>
</comment>
<reference evidence="2" key="1">
    <citation type="journal article" date="2020" name="New Phytol.">
        <title>Comparative genomics reveals dynamic genome evolution in host specialist ectomycorrhizal fungi.</title>
        <authorList>
            <person name="Lofgren L.A."/>
            <person name="Nguyen N.H."/>
            <person name="Vilgalys R."/>
            <person name="Ruytinx J."/>
            <person name="Liao H.L."/>
            <person name="Branco S."/>
            <person name="Kuo A."/>
            <person name="LaButti K."/>
            <person name="Lipzen A."/>
            <person name="Andreopoulos W."/>
            <person name="Pangilinan J."/>
            <person name="Riley R."/>
            <person name="Hundley H."/>
            <person name="Na H."/>
            <person name="Barry K."/>
            <person name="Grigoriev I.V."/>
            <person name="Stajich J.E."/>
            <person name="Kennedy P.G."/>
        </authorList>
    </citation>
    <scope>NUCLEOTIDE SEQUENCE</scope>
    <source>
        <strain evidence="2">FC203</strain>
    </source>
</reference>
<gene>
    <name evidence="2" type="ORF">F5891DRAFT_1077709</name>
</gene>
<sequence>MYYAREINCALYCYDAVVSVIGASIWPIMYHASVPLQGFIFPSAMGYGRYYIMISASRIRSTCWLCFGQGYSAHTRRSLFSPTYFLHPPIPTLVLDILDDL</sequence>
<evidence type="ECO:0000313" key="3">
    <source>
        <dbReference type="Proteomes" id="UP001195769"/>
    </source>
</evidence>
<evidence type="ECO:0000256" key="1">
    <source>
        <dbReference type="SAM" id="Phobius"/>
    </source>
</evidence>
<keyword evidence="3" id="KW-1185">Reference proteome</keyword>
<feature type="non-terminal residue" evidence="2">
    <location>
        <position position="101"/>
    </location>
</feature>
<keyword evidence="1" id="KW-1133">Transmembrane helix</keyword>
<dbReference type="AlphaFoldDB" id="A0AAD4HBC5"/>
<keyword evidence="1" id="KW-0472">Membrane</keyword>
<feature type="transmembrane region" description="Helical" evidence="1">
    <location>
        <begin position="36"/>
        <end position="52"/>
    </location>
</feature>